<keyword evidence="1 2" id="KW-0807">Transducer</keyword>
<dbReference type="OrthoDB" id="5498895at2"/>
<dbReference type="EMBL" id="CP000113">
    <property type="protein sequence ID" value="ABF92314.1"/>
    <property type="molecule type" value="Genomic_DNA"/>
</dbReference>
<evidence type="ECO:0000256" key="1">
    <source>
        <dbReference type="ARBA" id="ARBA00023224"/>
    </source>
</evidence>
<organism evidence="5 6">
    <name type="scientific">Myxococcus xanthus (strain DK1622)</name>
    <dbReference type="NCBI Taxonomy" id="246197"/>
    <lineage>
        <taxon>Bacteria</taxon>
        <taxon>Pseudomonadati</taxon>
        <taxon>Myxococcota</taxon>
        <taxon>Myxococcia</taxon>
        <taxon>Myxococcales</taxon>
        <taxon>Cystobacterineae</taxon>
        <taxon>Myxococcaceae</taxon>
        <taxon>Myxococcus</taxon>
    </lineage>
</organism>
<feature type="transmembrane region" description="Helical" evidence="3">
    <location>
        <begin position="220"/>
        <end position="242"/>
    </location>
</feature>
<dbReference type="PROSITE" id="PS50111">
    <property type="entry name" value="CHEMOTAXIS_TRANSDUC_2"/>
    <property type="match status" value="1"/>
</dbReference>
<dbReference type="KEGG" id="mxa:MXAN_2244"/>
<proteinExistence type="predicted"/>
<dbReference type="CDD" id="cd11386">
    <property type="entry name" value="MCP_signal"/>
    <property type="match status" value="1"/>
</dbReference>
<sequence>MDASMRHIRIPTHAPATHAPATHAVSGVSPVSPSGACMSSRRTSWCWVLPFLLILSTSAWADTGRPSIDLNQGWRYRWGDSPPGPADVPAWALESGDEQAWQPVAALREPPGRGAHTVLWLSLPVPQGQWLEPALYLGTVANAFEVYANGHRIHASGRLNPSGQEETDNLAWRLIPLPPTVEGSRLLLRIQSSGPIIGVGGAARVGAHHQLLATVTRTGLAPFVMGMLLLTIASAAALGALVRRQTQMLLPLVIFTSGSAALLLGTSGLIPALWGRYLLGSQLTLVGSHCILPALAWFISDSVLENRMRWFRWSAWAACVPASLQVIIVMADLGMAQRNLGLFVLYSVPCLLGCVIVAGISAWRGNPDARIFSMGLGVFFGVVIHTTLPVFGLAEATDSLMHWGFLALTLSLVGIVVRRSVLVVRALASHTHQLEERRHEVKRLAQDMGSGAGELATVAQQLRTSSEVQTAGVSRQAAALREAEQTVQEIRQGSLVTANKARQLAGSIETAEEAGRDGGAAITHTLTNLEAIRQEVSEMSSHILALDARTREISSIVDTVKGLADQSNMLAINAAIEAARSGEHGRGFGVVSREVRSLADQSILATHRIREVLDGVSLSMREAAKRSEQGEQRVKASLDAVRVSGTQLQRLTGIIDDTGTNVRQISAAVAQQDAGTSQIAQAIQELSAQMRHTLRTAEETQKVSGSVQALAENMAGTARIALQTGTLDD</sequence>
<name>Q1DA58_MYXXD</name>
<dbReference type="EnsemblBacteria" id="ABF92314">
    <property type="protein sequence ID" value="ABF92314"/>
    <property type="gene ID" value="MXAN_2244"/>
</dbReference>
<keyword evidence="3" id="KW-0472">Membrane</keyword>
<reference evidence="5 6" key="1">
    <citation type="journal article" date="2006" name="Proc. Natl. Acad. Sci. U.S.A.">
        <title>Evolution of sensory complexity recorded in a myxobacterial genome.</title>
        <authorList>
            <person name="Goldman B.S."/>
            <person name="Nierman W.C."/>
            <person name="Kaiser D."/>
            <person name="Slater S.C."/>
            <person name="Durkin A.S."/>
            <person name="Eisen J.A."/>
            <person name="Ronning C.M."/>
            <person name="Barbazuk W.B."/>
            <person name="Blanchard M."/>
            <person name="Field C."/>
            <person name="Halling C."/>
            <person name="Hinkle G."/>
            <person name="Iartchuk O."/>
            <person name="Kim H.S."/>
            <person name="Mackenzie C."/>
            <person name="Madupu R."/>
            <person name="Miller N."/>
            <person name="Shvartsbeyn A."/>
            <person name="Sullivan S.A."/>
            <person name="Vaudin M."/>
            <person name="Wiegand R."/>
            <person name="Kaplan H.B."/>
        </authorList>
    </citation>
    <scope>NUCLEOTIDE SEQUENCE [LARGE SCALE GENOMIC DNA]</scope>
    <source>
        <strain evidence="6">DK1622</strain>
    </source>
</reference>
<dbReference type="PANTHER" id="PTHR32089">
    <property type="entry name" value="METHYL-ACCEPTING CHEMOTAXIS PROTEIN MCPB"/>
    <property type="match status" value="1"/>
</dbReference>
<dbReference type="Gene3D" id="1.10.287.950">
    <property type="entry name" value="Methyl-accepting chemotaxis protein"/>
    <property type="match status" value="1"/>
</dbReference>
<dbReference type="InterPro" id="IPR004089">
    <property type="entry name" value="MCPsignal_dom"/>
</dbReference>
<dbReference type="AlphaFoldDB" id="Q1DA58"/>
<feature type="transmembrane region" description="Helical" evidence="3">
    <location>
        <begin position="400"/>
        <end position="417"/>
    </location>
</feature>
<dbReference type="RefSeq" id="WP_011552320.1">
    <property type="nucleotide sequence ID" value="NC_008095.1"/>
</dbReference>
<evidence type="ECO:0000313" key="6">
    <source>
        <dbReference type="Proteomes" id="UP000002402"/>
    </source>
</evidence>
<evidence type="ECO:0000259" key="4">
    <source>
        <dbReference type="PROSITE" id="PS50111"/>
    </source>
</evidence>
<evidence type="ECO:0000256" key="2">
    <source>
        <dbReference type="PROSITE-ProRule" id="PRU00284"/>
    </source>
</evidence>
<feature type="transmembrane region" description="Helical" evidence="3">
    <location>
        <begin position="310"/>
        <end position="331"/>
    </location>
</feature>
<dbReference type="HOGENOM" id="CLU_394235_0_0_7"/>
<feature type="transmembrane region" description="Helical" evidence="3">
    <location>
        <begin position="375"/>
        <end position="394"/>
    </location>
</feature>
<dbReference type="SUPFAM" id="SSF58104">
    <property type="entry name" value="Methyl-accepting chemotaxis protein (MCP) signaling domain"/>
    <property type="match status" value="1"/>
</dbReference>
<keyword evidence="6" id="KW-1185">Reference proteome</keyword>
<dbReference type="GO" id="GO:0007165">
    <property type="term" value="P:signal transduction"/>
    <property type="evidence" value="ECO:0007669"/>
    <property type="project" value="UniProtKB-KW"/>
</dbReference>
<dbReference type="eggNOG" id="COG0840">
    <property type="taxonomic scope" value="Bacteria"/>
</dbReference>
<gene>
    <name evidence="5" type="ordered locus">MXAN_2244</name>
</gene>
<keyword evidence="3" id="KW-1133">Transmembrane helix</keyword>
<evidence type="ECO:0000256" key="3">
    <source>
        <dbReference type="SAM" id="Phobius"/>
    </source>
</evidence>
<dbReference type="Proteomes" id="UP000002402">
    <property type="component" value="Chromosome"/>
</dbReference>
<feature type="domain" description="Methyl-accepting transducer" evidence="4">
    <location>
        <begin position="451"/>
        <end position="687"/>
    </location>
</feature>
<accession>Q1DA58</accession>
<dbReference type="Pfam" id="PF00015">
    <property type="entry name" value="MCPsignal"/>
    <property type="match status" value="1"/>
</dbReference>
<dbReference type="STRING" id="246197.MXAN_2244"/>
<dbReference type="SMART" id="SM00283">
    <property type="entry name" value="MA"/>
    <property type="match status" value="1"/>
</dbReference>
<keyword evidence="3" id="KW-0812">Transmembrane</keyword>
<dbReference type="GeneID" id="41359632"/>
<dbReference type="GO" id="GO:0016020">
    <property type="term" value="C:membrane"/>
    <property type="evidence" value="ECO:0007669"/>
    <property type="project" value="InterPro"/>
</dbReference>
<feature type="transmembrane region" description="Helical" evidence="3">
    <location>
        <begin position="343"/>
        <end position="363"/>
    </location>
</feature>
<dbReference type="PANTHER" id="PTHR32089:SF112">
    <property type="entry name" value="LYSOZYME-LIKE PROTEIN-RELATED"/>
    <property type="match status" value="1"/>
</dbReference>
<feature type="transmembrane region" description="Helical" evidence="3">
    <location>
        <begin position="249"/>
        <end position="273"/>
    </location>
</feature>
<evidence type="ECO:0000313" key="5">
    <source>
        <dbReference type="EMBL" id="ABF92314.1"/>
    </source>
</evidence>
<protein>
    <submittedName>
        <fullName evidence="5">Methyl-accepting chemotaxis protein</fullName>
    </submittedName>
</protein>
<feature type="transmembrane region" description="Helical" evidence="3">
    <location>
        <begin position="279"/>
        <end position="298"/>
    </location>
</feature>